<keyword evidence="11" id="KW-0560">Oxidoreductase</keyword>
<dbReference type="PANTHER" id="PTHR12613">
    <property type="entry name" value="ERO1-RELATED"/>
    <property type="match status" value="1"/>
</dbReference>
<evidence type="ECO:0000256" key="1">
    <source>
        <dbReference type="ARBA" id="ARBA00001974"/>
    </source>
</evidence>
<evidence type="ECO:0000313" key="20">
    <source>
        <dbReference type="EMBL" id="CAG9803324.1"/>
    </source>
</evidence>
<evidence type="ECO:0000256" key="12">
    <source>
        <dbReference type="ARBA" id="ARBA00023136"/>
    </source>
</evidence>
<dbReference type="Proteomes" id="UP001153620">
    <property type="component" value="Chromosome 2"/>
</dbReference>
<dbReference type="EMBL" id="OU895878">
    <property type="protein sequence ID" value="CAG9803324.1"/>
    <property type="molecule type" value="Genomic_DNA"/>
</dbReference>
<keyword evidence="21" id="KW-1185">Reference proteome</keyword>
<feature type="binding site" evidence="17">
    <location>
        <position position="195"/>
    </location>
    <ligand>
        <name>FAD</name>
        <dbReference type="ChEBI" id="CHEBI:57692"/>
    </ligand>
</feature>
<evidence type="ECO:0000256" key="10">
    <source>
        <dbReference type="ARBA" id="ARBA00022982"/>
    </source>
</evidence>
<feature type="active site" evidence="16">
    <location>
        <position position="400"/>
    </location>
</feature>
<evidence type="ECO:0000256" key="15">
    <source>
        <dbReference type="ARBA" id="ARBA00023284"/>
    </source>
</evidence>
<evidence type="ECO:0000256" key="13">
    <source>
        <dbReference type="ARBA" id="ARBA00023157"/>
    </source>
</evidence>
<sequence>MTKGFLIFLLLFNIYHQSSGFFQSPDKVAEKQCFCELKGNVDDCSCSVDTVDYYNNVKIFPRLKSLLQSNYFRFFKVNLHNDCPFWKDVDFECAMKFCHVESCEEKDLPVELQDDIDDKPKKEAPKDKYLKENQVLGCKEDYNKELDLVNKSISEKQHEELQKWSEHDEAQDSFCVLDDHQEKAEYVDLLLNPERFTGYQGRSANRIWQTIYKENCFKSPKVSKEQSSYKQLMKTKVLDETCLEERVFYRMVSGLHASINVHLAANFLQSEKDSPLGMVSKNGLWGPNLKEFVARFSPETTYGEGEKWLRNLYFAYLVELRAIAKVAPYLRNEEFFTGIEKSDKEVRLAVNDILNVIEAFPSHFDESIMFNGVNINLKNEFREKFLNISRIMDCVGCDKCRLWGKLQTQGMGTALKILFSGKFEHNTLENNIYVTDHPIRDDFKMRRSEIVALFNAFGRLSSSIYYLELFRNQLR</sequence>
<dbReference type="GO" id="GO:0015035">
    <property type="term" value="F:protein-disulfide reductase activity"/>
    <property type="evidence" value="ECO:0007669"/>
    <property type="project" value="InterPro"/>
</dbReference>
<comment type="cofactor">
    <cofactor evidence="1 17">
        <name>FAD</name>
        <dbReference type="ChEBI" id="CHEBI:57692"/>
    </cofactor>
</comment>
<keyword evidence="5" id="KW-0813">Transport</keyword>
<dbReference type="GO" id="GO:0016972">
    <property type="term" value="F:thiol oxidase activity"/>
    <property type="evidence" value="ECO:0007669"/>
    <property type="project" value="InterPro"/>
</dbReference>
<evidence type="ECO:0000256" key="11">
    <source>
        <dbReference type="ARBA" id="ARBA00023002"/>
    </source>
</evidence>
<dbReference type="Pfam" id="PF04137">
    <property type="entry name" value="ERO1"/>
    <property type="match status" value="1"/>
</dbReference>
<keyword evidence="14" id="KW-0325">Glycoprotein</keyword>
<dbReference type="AlphaFoldDB" id="A0A9N9WP45"/>
<protein>
    <recommendedName>
        <fullName evidence="22">Ero1-like protein</fullName>
    </recommendedName>
</protein>
<proteinExistence type="inferred from homology"/>
<evidence type="ECO:0000256" key="18">
    <source>
        <dbReference type="PIRSR" id="PIRSR017205-3"/>
    </source>
</evidence>
<feature type="binding site" evidence="17">
    <location>
        <position position="295"/>
    </location>
    <ligand>
        <name>FAD</name>
        <dbReference type="ChEBI" id="CHEBI:57692"/>
    </ligand>
</feature>
<evidence type="ECO:0000256" key="8">
    <source>
        <dbReference type="ARBA" id="ARBA00022824"/>
    </source>
</evidence>
<reference evidence="20" key="2">
    <citation type="submission" date="2022-10" db="EMBL/GenBank/DDBJ databases">
        <authorList>
            <consortium name="ENA_rothamsted_submissions"/>
            <consortium name="culmorum"/>
            <person name="King R."/>
        </authorList>
    </citation>
    <scope>NUCLEOTIDE SEQUENCE</scope>
</reference>
<feature type="binding site" evidence="17">
    <location>
        <position position="208"/>
    </location>
    <ligand>
        <name>FAD</name>
        <dbReference type="ChEBI" id="CHEBI:57692"/>
    </ligand>
</feature>
<evidence type="ECO:0000256" key="3">
    <source>
        <dbReference type="ARBA" id="ARBA00008277"/>
    </source>
</evidence>
<feature type="signal peptide" evidence="19">
    <location>
        <begin position="1"/>
        <end position="20"/>
    </location>
</feature>
<name>A0A9N9WP45_9DIPT</name>
<dbReference type="GO" id="GO:0071949">
    <property type="term" value="F:FAD binding"/>
    <property type="evidence" value="ECO:0007669"/>
    <property type="project" value="InterPro"/>
</dbReference>
<keyword evidence="10" id="KW-0249">Electron transport</keyword>
<evidence type="ECO:0000256" key="2">
    <source>
        <dbReference type="ARBA" id="ARBA00004367"/>
    </source>
</evidence>
<organism evidence="20 21">
    <name type="scientific">Chironomus riparius</name>
    <dbReference type="NCBI Taxonomy" id="315576"/>
    <lineage>
        <taxon>Eukaryota</taxon>
        <taxon>Metazoa</taxon>
        <taxon>Ecdysozoa</taxon>
        <taxon>Arthropoda</taxon>
        <taxon>Hexapoda</taxon>
        <taxon>Insecta</taxon>
        <taxon>Pterygota</taxon>
        <taxon>Neoptera</taxon>
        <taxon>Endopterygota</taxon>
        <taxon>Diptera</taxon>
        <taxon>Nematocera</taxon>
        <taxon>Chironomoidea</taxon>
        <taxon>Chironomidae</taxon>
        <taxon>Chironominae</taxon>
        <taxon>Chironomus</taxon>
    </lineage>
</organism>
<dbReference type="PIRSF" id="PIRSF017205">
    <property type="entry name" value="ERO1"/>
    <property type="match status" value="1"/>
</dbReference>
<evidence type="ECO:0008006" key="22">
    <source>
        <dbReference type="Google" id="ProtNLM"/>
    </source>
</evidence>
<comment type="subunit">
    <text evidence="4">May function both as a monomer and a homodimer.</text>
</comment>
<dbReference type="PANTHER" id="PTHR12613:SF0">
    <property type="entry name" value="ERO1-LIKE PROTEIN"/>
    <property type="match status" value="1"/>
</dbReference>
<keyword evidence="9 17" id="KW-0274">FAD</keyword>
<evidence type="ECO:0000256" key="19">
    <source>
        <dbReference type="SAM" id="SignalP"/>
    </source>
</evidence>
<feature type="active site" description="Nucleophile" evidence="16">
    <location>
        <position position="397"/>
    </location>
</feature>
<feature type="disulfide bond" description="Redox-active" evidence="18">
    <location>
        <begin position="397"/>
        <end position="400"/>
    </location>
</feature>
<reference evidence="20" key="1">
    <citation type="submission" date="2022-01" db="EMBL/GenBank/DDBJ databases">
        <authorList>
            <person name="King R."/>
        </authorList>
    </citation>
    <scope>NUCLEOTIDE SEQUENCE</scope>
</reference>
<dbReference type="SUPFAM" id="SSF110019">
    <property type="entry name" value="ERO1-like"/>
    <property type="match status" value="1"/>
</dbReference>
<keyword evidence="13 18" id="KW-1015">Disulfide bond</keyword>
<evidence type="ECO:0000256" key="14">
    <source>
        <dbReference type="ARBA" id="ARBA00023180"/>
    </source>
</evidence>
<dbReference type="GO" id="GO:0034975">
    <property type="term" value="P:protein folding in endoplasmic reticulum"/>
    <property type="evidence" value="ECO:0007669"/>
    <property type="project" value="InterPro"/>
</dbReference>
<feature type="disulfide bond" evidence="18">
    <location>
        <begin position="138"/>
        <end position="175"/>
    </location>
</feature>
<evidence type="ECO:0000256" key="5">
    <source>
        <dbReference type="ARBA" id="ARBA00022448"/>
    </source>
</evidence>
<evidence type="ECO:0000256" key="7">
    <source>
        <dbReference type="ARBA" id="ARBA00022729"/>
    </source>
</evidence>
<dbReference type="GO" id="GO:0005789">
    <property type="term" value="C:endoplasmic reticulum membrane"/>
    <property type="evidence" value="ECO:0007669"/>
    <property type="project" value="UniProtKB-SubCell"/>
</dbReference>
<feature type="disulfide bond" description="Redox-active" evidence="18">
    <location>
        <begin position="93"/>
        <end position="98"/>
    </location>
</feature>
<keyword evidence="12" id="KW-0472">Membrane</keyword>
<evidence type="ECO:0000256" key="4">
    <source>
        <dbReference type="ARBA" id="ARBA00011802"/>
    </source>
</evidence>
<feature type="binding site" evidence="17">
    <location>
        <position position="256"/>
    </location>
    <ligand>
        <name>FAD</name>
        <dbReference type="ChEBI" id="CHEBI:57692"/>
    </ligand>
</feature>
<evidence type="ECO:0000256" key="9">
    <source>
        <dbReference type="ARBA" id="ARBA00022827"/>
    </source>
</evidence>
<accession>A0A9N9WP45</accession>
<evidence type="ECO:0000256" key="16">
    <source>
        <dbReference type="PIRSR" id="PIRSR017205-1"/>
    </source>
</evidence>
<dbReference type="OrthoDB" id="269384at2759"/>
<dbReference type="InterPro" id="IPR037192">
    <property type="entry name" value="ERO1-like_sf"/>
</dbReference>
<keyword evidence="6" id="KW-0285">Flavoprotein</keyword>
<keyword evidence="7 19" id="KW-0732">Signal</keyword>
<evidence type="ECO:0000256" key="6">
    <source>
        <dbReference type="ARBA" id="ARBA00022630"/>
    </source>
</evidence>
<evidence type="ECO:0000256" key="17">
    <source>
        <dbReference type="PIRSR" id="PIRSR017205-2"/>
    </source>
</evidence>
<evidence type="ECO:0000313" key="21">
    <source>
        <dbReference type="Proteomes" id="UP001153620"/>
    </source>
</evidence>
<comment type="similarity">
    <text evidence="3">Belongs to the EROs family.</text>
</comment>
<feature type="binding site" evidence="17">
    <location>
        <position position="197"/>
    </location>
    <ligand>
        <name>FAD</name>
        <dbReference type="ChEBI" id="CHEBI:57692"/>
    </ligand>
</feature>
<dbReference type="InterPro" id="IPR007266">
    <property type="entry name" value="Ero1"/>
</dbReference>
<keyword evidence="8" id="KW-0256">Endoplasmic reticulum</keyword>
<keyword evidence="15" id="KW-0676">Redox-active center</keyword>
<feature type="chain" id="PRO_5040316022" description="Ero1-like protein" evidence="19">
    <location>
        <begin position="21"/>
        <end position="475"/>
    </location>
</feature>
<gene>
    <name evidence="20" type="ORF">CHIRRI_LOCUS6225</name>
</gene>
<feature type="binding site" evidence="17">
    <location>
        <position position="253"/>
    </location>
    <ligand>
        <name>FAD</name>
        <dbReference type="ChEBI" id="CHEBI:57692"/>
    </ligand>
</feature>
<comment type="subcellular location">
    <subcellularLocation>
        <location evidence="2">Endoplasmic reticulum membrane</location>
        <topology evidence="2">Peripheral membrane protein</topology>
        <orientation evidence="2">Lumenal side</orientation>
    </subcellularLocation>
</comment>